<comment type="caution">
    <text evidence="2">The sequence shown here is derived from an EMBL/GenBank/DDBJ whole genome shotgun (WGS) entry which is preliminary data.</text>
</comment>
<keyword evidence="1" id="KW-0472">Membrane</keyword>
<reference evidence="2" key="1">
    <citation type="journal article" date="2015" name="Nature">
        <title>Complex archaea that bridge the gap between prokaryotes and eukaryotes.</title>
        <authorList>
            <person name="Spang A."/>
            <person name="Saw J.H."/>
            <person name="Jorgensen S.L."/>
            <person name="Zaremba-Niedzwiedzka K."/>
            <person name="Martijn J."/>
            <person name="Lind A.E."/>
            <person name="van Eijk R."/>
            <person name="Schleper C."/>
            <person name="Guy L."/>
            <person name="Ettema T.J."/>
        </authorList>
    </citation>
    <scope>NUCLEOTIDE SEQUENCE</scope>
</reference>
<dbReference type="AlphaFoldDB" id="A0A0F9BQE3"/>
<dbReference type="EMBL" id="LAZR01039809">
    <property type="protein sequence ID" value="KKL16072.1"/>
    <property type="molecule type" value="Genomic_DNA"/>
</dbReference>
<keyword evidence="1" id="KW-0812">Transmembrane</keyword>
<evidence type="ECO:0000313" key="2">
    <source>
        <dbReference type="EMBL" id="KKL16072.1"/>
    </source>
</evidence>
<feature type="transmembrane region" description="Helical" evidence="1">
    <location>
        <begin position="21"/>
        <end position="43"/>
    </location>
</feature>
<organism evidence="2">
    <name type="scientific">marine sediment metagenome</name>
    <dbReference type="NCBI Taxonomy" id="412755"/>
    <lineage>
        <taxon>unclassified sequences</taxon>
        <taxon>metagenomes</taxon>
        <taxon>ecological metagenomes</taxon>
    </lineage>
</organism>
<name>A0A0F9BQE3_9ZZZZ</name>
<sequence>MTHHRPARRARRFLRCQRGSVAIEGILVLPMLAWALLACFSFFDGLRQANVNIKAAHTIGDMLSREAAQIDLSYMLGAEGLLNFLVAGSDPVRLRVTVVTFSSSDDRFQISWSYATQGAAIITETTLPDLLPHLPLATGGDQLIVVETAVDYSPLFTMGLGKTTLTNTIVTRPRFAPRLTWSGPPALGV</sequence>
<evidence type="ECO:0000256" key="1">
    <source>
        <dbReference type="SAM" id="Phobius"/>
    </source>
</evidence>
<gene>
    <name evidence="2" type="ORF">LCGC14_2499250</name>
</gene>
<protein>
    <submittedName>
        <fullName evidence="2">Uncharacterized protein</fullName>
    </submittedName>
</protein>
<keyword evidence="1" id="KW-1133">Transmembrane helix</keyword>
<accession>A0A0F9BQE3</accession>
<proteinExistence type="predicted"/>